<reference evidence="2" key="1">
    <citation type="submission" date="2021-02" db="EMBL/GenBank/DDBJ databases">
        <authorList>
            <person name="Nowell W R."/>
        </authorList>
    </citation>
    <scope>NUCLEOTIDE SEQUENCE</scope>
</reference>
<feature type="region of interest" description="Disordered" evidence="1">
    <location>
        <begin position="71"/>
        <end position="128"/>
    </location>
</feature>
<feature type="compositionally biased region" description="Acidic residues" evidence="1">
    <location>
        <begin position="104"/>
        <end position="117"/>
    </location>
</feature>
<gene>
    <name evidence="2" type="ORF">CJN711_LOCUS22556</name>
</gene>
<feature type="compositionally biased region" description="Polar residues" evidence="1">
    <location>
        <begin position="85"/>
        <end position="99"/>
    </location>
</feature>
<dbReference type="EMBL" id="CAJNOV010010557">
    <property type="protein sequence ID" value="CAF1411871.1"/>
    <property type="molecule type" value="Genomic_DNA"/>
</dbReference>
<sequence>MQHSSKYFILLYHFLKTSQFNFFYRKYGRYTRRLTISSTTDIKTLKGSVLHQQNILIRTPGPARHSLTLTNTHSPKSISLHDNEQSLTGKSTIATPSTIHESDEGIVENNSDDDEDADRSSNTIDDSNNYATILNKTNSLERFTDNFVLSAIVWRNPHTKSLLLSGSSFCNKGYINLVVKEPQPNSIPSVLVEQTIEYVSQIEQHNEVQNITNVDTNSIEEDLQNQPKLNFNGTFYYTGHCRHL</sequence>
<protein>
    <submittedName>
        <fullName evidence="2">Uncharacterized protein</fullName>
    </submittedName>
</protein>
<proteinExistence type="predicted"/>
<organism evidence="2 3">
    <name type="scientific">Rotaria magnacalcarata</name>
    <dbReference type="NCBI Taxonomy" id="392030"/>
    <lineage>
        <taxon>Eukaryota</taxon>
        <taxon>Metazoa</taxon>
        <taxon>Spiralia</taxon>
        <taxon>Gnathifera</taxon>
        <taxon>Rotifera</taxon>
        <taxon>Eurotatoria</taxon>
        <taxon>Bdelloidea</taxon>
        <taxon>Philodinida</taxon>
        <taxon>Philodinidae</taxon>
        <taxon>Rotaria</taxon>
    </lineage>
</organism>
<dbReference type="AlphaFoldDB" id="A0A815LQS9"/>
<name>A0A815LQS9_9BILA</name>
<evidence type="ECO:0000256" key="1">
    <source>
        <dbReference type="SAM" id="MobiDB-lite"/>
    </source>
</evidence>
<dbReference type="Proteomes" id="UP000663855">
    <property type="component" value="Unassembled WGS sequence"/>
</dbReference>
<accession>A0A815LQS9</accession>
<comment type="caution">
    <text evidence="2">The sequence shown here is derived from an EMBL/GenBank/DDBJ whole genome shotgun (WGS) entry which is preliminary data.</text>
</comment>
<evidence type="ECO:0000313" key="2">
    <source>
        <dbReference type="EMBL" id="CAF1411871.1"/>
    </source>
</evidence>
<evidence type="ECO:0000313" key="3">
    <source>
        <dbReference type="Proteomes" id="UP000663855"/>
    </source>
</evidence>